<dbReference type="AlphaFoldDB" id="A0AAJ0A2L5"/>
<organism evidence="1 2">
    <name type="scientific">Colletotrichum phormii</name>
    <dbReference type="NCBI Taxonomy" id="359342"/>
    <lineage>
        <taxon>Eukaryota</taxon>
        <taxon>Fungi</taxon>
        <taxon>Dikarya</taxon>
        <taxon>Ascomycota</taxon>
        <taxon>Pezizomycotina</taxon>
        <taxon>Sordariomycetes</taxon>
        <taxon>Hypocreomycetidae</taxon>
        <taxon>Glomerellales</taxon>
        <taxon>Glomerellaceae</taxon>
        <taxon>Colletotrichum</taxon>
        <taxon>Colletotrichum acutatum species complex</taxon>
    </lineage>
</organism>
<accession>A0AAJ0A2L5</accession>
<sequence length="166" mass="18175">MYHPLPTTTCPRLFSAILGSPVVLQPEREPTQKDSAELRSRQAIVIATLGIPGRFWAFHLYSPRQFPSLPYRLWTTTLIQPFAITRAWHKLLLAHCSSSPALGIVSLSSCSLVPAQGCSSRCALARPSHARTSPGRIYRGDPASLPVGLYVLLPPLSFSTAPTFTH</sequence>
<dbReference type="GeneID" id="85481317"/>
<dbReference type="RefSeq" id="XP_060450847.1">
    <property type="nucleotide sequence ID" value="XM_060596455.1"/>
</dbReference>
<comment type="caution">
    <text evidence="1">The sequence shown here is derived from an EMBL/GenBank/DDBJ whole genome shotgun (WGS) entry which is preliminary data.</text>
</comment>
<protein>
    <submittedName>
        <fullName evidence="1">Uncharacterized protein</fullName>
    </submittedName>
</protein>
<evidence type="ECO:0000313" key="2">
    <source>
        <dbReference type="Proteomes" id="UP001243989"/>
    </source>
</evidence>
<dbReference type="EMBL" id="JAHMHQ010000002">
    <property type="protein sequence ID" value="KAK1654803.1"/>
    <property type="molecule type" value="Genomic_DNA"/>
</dbReference>
<proteinExistence type="predicted"/>
<keyword evidence="2" id="KW-1185">Reference proteome</keyword>
<evidence type="ECO:0000313" key="1">
    <source>
        <dbReference type="EMBL" id="KAK1654803.1"/>
    </source>
</evidence>
<name>A0AAJ0A2L5_9PEZI</name>
<dbReference type="Proteomes" id="UP001243989">
    <property type="component" value="Unassembled WGS sequence"/>
</dbReference>
<gene>
    <name evidence="1" type="ORF">BDP81DRAFT_88892</name>
</gene>
<reference evidence="1" key="1">
    <citation type="submission" date="2021-06" db="EMBL/GenBank/DDBJ databases">
        <title>Comparative genomics, transcriptomics and evolutionary studies reveal genomic signatures of adaptation to plant cell wall in hemibiotrophic fungi.</title>
        <authorList>
            <consortium name="DOE Joint Genome Institute"/>
            <person name="Baroncelli R."/>
            <person name="Diaz J.F."/>
            <person name="Benocci T."/>
            <person name="Peng M."/>
            <person name="Battaglia E."/>
            <person name="Haridas S."/>
            <person name="Andreopoulos W."/>
            <person name="Labutti K."/>
            <person name="Pangilinan J."/>
            <person name="Floch G.L."/>
            <person name="Makela M.R."/>
            <person name="Henrissat B."/>
            <person name="Grigoriev I.V."/>
            <person name="Crouch J.A."/>
            <person name="De Vries R.P."/>
            <person name="Sukno S.A."/>
            <person name="Thon M.R."/>
        </authorList>
    </citation>
    <scope>NUCLEOTIDE SEQUENCE</scope>
    <source>
        <strain evidence="1">CBS 102054</strain>
    </source>
</reference>